<dbReference type="GO" id="GO:0005829">
    <property type="term" value="C:cytosol"/>
    <property type="evidence" value="ECO:0007669"/>
    <property type="project" value="TreeGrafter"/>
</dbReference>
<dbReference type="EC" id="3.1.3.74" evidence="1"/>
<organism evidence="1 2">
    <name type="scientific">Sporomusa termitida</name>
    <dbReference type="NCBI Taxonomy" id="2377"/>
    <lineage>
        <taxon>Bacteria</taxon>
        <taxon>Bacillati</taxon>
        <taxon>Bacillota</taxon>
        <taxon>Negativicutes</taxon>
        <taxon>Selenomonadales</taxon>
        <taxon>Sporomusaceae</taxon>
        <taxon>Sporomusa</taxon>
    </lineage>
</organism>
<protein>
    <submittedName>
        <fullName evidence="1">Pyridoxal phosphate phosphatase YbhA</fullName>
        <ecNumber evidence="1">3.1.3.74</ecNumber>
    </submittedName>
</protein>
<dbReference type="NCBIfam" id="TIGR01484">
    <property type="entry name" value="HAD-SF-IIB"/>
    <property type="match status" value="1"/>
</dbReference>
<dbReference type="Pfam" id="PF08282">
    <property type="entry name" value="Hydrolase_3"/>
    <property type="match status" value="1"/>
</dbReference>
<dbReference type="EMBL" id="CP036259">
    <property type="protein sequence ID" value="QDR79323.1"/>
    <property type="molecule type" value="Genomic_DNA"/>
</dbReference>
<dbReference type="OrthoDB" id="9781413at2"/>
<dbReference type="NCBIfam" id="TIGR00099">
    <property type="entry name" value="Cof-subfamily"/>
    <property type="match status" value="1"/>
</dbReference>
<dbReference type="InterPro" id="IPR023214">
    <property type="entry name" value="HAD_sf"/>
</dbReference>
<evidence type="ECO:0000313" key="2">
    <source>
        <dbReference type="Proteomes" id="UP000320776"/>
    </source>
</evidence>
<evidence type="ECO:0000313" key="1">
    <source>
        <dbReference type="EMBL" id="QDR79323.1"/>
    </source>
</evidence>
<dbReference type="GO" id="GO:0033883">
    <property type="term" value="F:pyridoxal phosphatase activity"/>
    <property type="evidence" value="ECO:0007669"/>
    <property type="project" value="UniProtKB-EC"/>
</dbReference>
<dbReference type="Gene3D" id="3.40.50.1000">
    <property type="entry name" value="HAD superfamily/HAD-like"/>
    <property type="match status" value="1"/>
</dbReference>
<gene>
    <name evidence="1" type="primary">ybhA</name>
    <name evidence="1" type="ORF">SPTER_05960</name>
</gene>
<proteinExistence type="predicted"/>
<dbReference type="InterPro" id="IPR006379">
    <property type="entry name" value="HAD-SF_hydro_IIB"/>
</dbReference>
<dbReference type="InterPro" id="IPR000150">
    <property type="entry name" value="Cof"/>
</dbReference>
<dbReference type="SUPFAM" id="SSF56784">
    <property type="entry name" value="HAD-like"/>
    <property type="match status" value="1"/>
</dbReference>
<dbReference type="AlphaFoldDB" id="A0A517DPN3"/>
<dbReference type="Gene3D" id="3.30.1240.10">
    <property type="match status" value="1"/>
</dbReference>
<keyword evidence="1" id="KW-0378">Hydrolase</keyword>
<dbReference type="InterPro" id="IPR036412">
    <property type="entry name" value="HAD-like_sf"/>
</dbReference>
<accession>A0A517DPN3</accession>
<dbReference type="Proteomes" id="UP000320776">
    <property type="component" value="Chromosome"/>
</dbReference>
<dbReference type="RefSeq" id="WP_144348986.1">
    <property type="nucleotide sequence ID" value="NZ_CP036259.1"/>
</dbReference>
<dbReference type="PANTHER" id="PTHR10000">
    <property type="entry name" value="PHOSPHOSERINE PHOSPHATASE"/>
    <property type="match status" value="1"/>
</dbReference>
<dbReference type="PANTHER" id="PTHR10000:SF8">
    <property type="entry name" value="HAD SUPERFAMILY HYDROLASE-LIKE, TYPE 3"/>
    <property type="match status" value="1"/>
</dbReference>
<reference evidence="1 2" key="1">
    <citation type="submission" date="2019-02" db="EMBL/GenBank/DDBJ databases">
        <title>Closed genome of Sporomusa termitida DSM 4440.</title>
        <authorList>
            <person name="Poehlein A."/>
            <person name="Daniel R."/>
        </authorList>
    </citation>
    <scope>NUCLEOTIDE SEQUENCE [LARGE SCALE GENOMIC DNA]</scope>
    <source>
        <strain evidence="1 2">DSM 4440</strain>
    </source>
</reference>
<dbReference type="KEGG" id="sted:SPTER_05960"/>
<dbReference type="GO" id="GO:0000287">
    <property type="term" value="F:magnesium ion binding"/>
    <property type="evidence" value="ECO:0007669"/>
    <property type="project" value="TreeGrafter"/>
</dbReference>
<name>A0A517DPN3_9FIRM</name>
<sequence length="278" mass="31099">MTIKALYISDLDGTLLNSQKEISENTKKTLNALVARGGYFSVATARTAVSSQKILAGVQVNTPVVLMNGAVIYDMVDGTYIKAETIPPAAAYSIIEVIKKHNITGFMYSVADNRLQIYYESLNTTALTAYHNERVTKYAKSFEQIAGFSDKIKDNKVIYFAFMGQKQRLSELLPDLKKLQGIELVLSNDVYTENLWYLEVYSANASKYNAVNFIRNYCSFDRIIGFGDNVNDIPLLKACDEFYAVSNAVYELKEQATGIIADNNSDGVARFIVARREF</sequence>
<keyword evidence="2" id="KW-1185">Reference proteome</keyword>